<evidence type="ECO:0000313" key="2">
    <source>
        <dbReference type="EMBL" id="CAK9864681.1"/>
    </source>
</evidence>
<organism evidence="2 3">
    <name type="scientific">Sphagnum jensenii</name>
    <dbReference type="NCBI Taxonomy" id="128206"/>
    <lineage>
        <taxon>Eukaryota</taxon>
        <taxon>Viridiplantae</taxon>
        <taxon>Streptophyta</taxon>
        <taxon>Embryophyta</taxon>
        <taxon>Bryophyta</taxon>
        <taxon>Sphagnophytina</taxon>
        <taxon>Sphagnopsida</taxon>
        <taxon>Sphagnales</taxon>
        <taxon>Sphagnaceae</taxon>
        <taxon>Sphagnum</taxon>
    </lineage>
</organism>
<gene>
    <name evidence="2" type="ORF">CSSPJE1EN2_LOCUS7676</name>
</gene>
<accession>A0ABP1AQ96</accession>
<protein>
    <submittedName>
        <fullName evidence="2">Uncharacterized protein</fullName>
    </submittedName>
</protein>
<dbReference type="Proteomes" id="UP001497522">
    <property type="component" value="Chromosome 14"/>
</dbReference>
<feature type="region of interest" description="Disordered" evidence="1">
    <location>
        <begin position="129"/>
        <end position="152"/>
    </location>
</feature>
<reference evidence="2" key="1">
    <citation type="submission" date="2024-03" db="EMBL/GenBank/DDBJ databases">
        <authorList>
            <consortium name="ELIXIR-Norway"/>
            <consortium name="Elixir Norway"/>
        </authorList>
    </citation>
    <scope>NUCLEOTIDE SEQUENCE</scope>
</reference>
<sequence>MLEKNGFMFKVLCYVKDESINLASMIVALKDRIKQEGLLDGRRGTKVPGSFLQSTTFRTLFIGGLVAAELMRSLACNEVLPIHQAVHDADQVRQGFFTFLSSSNPIMLKCEESSNIILATRAELHPQNRTDGFLAQGSPMQHDGQSCQNCHD</sequence>
<proteinExistence type="predicted"/>
<feature type="compositionally biased region" description="Polar residues" evidence="1">
    <location>
        <begin position="143"/>
        <end position="152"/>
    </location>
</feature>
<evidence type="ECO:0000313" key="3">
    <source>
        <dbReference type="Proteomes" id="UP001497522"/>
    </source>
</evidence>
<dbReference type="EMBL" id="OZ023715">
    <property type="protein sequence ID" value="CAK9864681.1"/>
    <property type="molecule type" value="Genomic_DNA"/>
</dbReference>
<keyword evidence="3" id="KW-1185">Reference proteome</keyword>
<evidence type="ECO:0000256" key="1">
    <source>
        <dbReference type="SAM" id="MobiDB-lite"/>
    </source>
</evidence>
<name>A0ABP1AQ96_9BRYO</name>